<evidence type="ECO:0000259" key="1">
    <source>
        <dbReference type="PROSITE" id="PS01124"/>
    </source>
</evidence>
<proteinExistence type="predicted"/>
<dbReference type="GO" id="GO:0043565">
    <property type="term" value="F:sequence-specific DNA binding"/>
    <property type="evidence" value="ECO:0007669"/>
    <property type="project" value="InterPro"/>
</dbReference>
<comment type="caution">
    <text evidence="2">The sequence shown here is derived from an EMBL/GenBank/DDBJ whole genome shotgun (WGS) entry which is preliminary data.</text>
</comment>
<name>A0AA41ZGK1_9GAMM</name>
<dbReference type="PROSITE" id="PS01124">
    <property type="entry name" value="HTH_ARAC_FAMILY_2"/>
    <property type="match status" value="1"/>
</dbReference>
<keyword evidence="3" id="KW-1185">Reference proteome</keyword>
<sequence length="68" mass="7558">MGTSQGHLVTLSRLERARQQILSDYHSMAQVTAYCRPSSAEQLRRPFQCHPGLSPSLYHARSGSLEAS</sequence>
<reference evidence="2" key="1">
    <citation type="submission" date="2022-11" db="EMBL/GenBank/DDBJ databases">
        <title>Larsenimonas rhizosphaerae sp. nov., isolated from a tidal mudflat.</title>
        <authorList>
            <person name="Lee S.D."/>
            <person name="Kim I.S."/>
        </authorList>
    </citation>
    <scope>NUCLEOTIDE SEQUENCE</scope>
    <source>
        <strain evidence="2">GH2-1</strain>
    </source>
</reference>
<protein>
    <recommendedName>
        <fullName evidence="1">HTH araC/xylS-type domain-containing protein</fullName>
    </recommendedName>
</protein>
<organism evidence="2 3">
    <name type="scientific">Larsenimonas rhizosphaerae</name>
    <dbReference type="NCBI Taxonomy" id="2944682"/>
    <lineage>
        <taxon>Bacteria</taxon>
        <taxon>Pseudomonadati</taxon>
        <taxon>Pseudomonadota</taxon>
        <taxon>Gammaproteobacteria</taxon>
        <taxon>Oceanospirillales</taxon>
        <taxon>Halomonadaceae</taxon>
        <taxon>Larsenimonas</taxon>
    </lineage>
</organism>
<dbReference type="Gene3D" id="1.10.10.60">
    <property type="entry name" value="Homeodomain-like"/>
    <property type="match status" value="1"/>
</dbReference>
<dbReference type="EMBL" id="JAPIVE010000002">
    <property type="protein sequence ID" value="MCX2524140.1"/>
    <property type="molecule type" value="Genomic_DNA"/>
</dbReference>
<dbReference type="InterPro" id="IPR018060">
    <property type="entry name" value="HTH_AraC"/>
</dbReference>
<gene>
    <name evidence="2" type="ORF">OQ287_07800</name>
</gene>
<dbReference type="AlphaFoldDB" id="A0AA41ZGK1"/>
<feature type="domain" description="HTH araC/xylS-type" evidence="1">
    <location>
        <begin position="1"/>
        <end position="61"/>
    </location>
</feature>
<evidence type="ECO:0000313" key="3">
    <source>
        <dbReference type="Proteomes" id="UP001165678"/>
    </source>
</evidence>
<dbReference type="RefSeq" id="WP_265896090.1">
    <property type="nucleotide sequence ID" value="NZ_JAPIVE010000002.1"/>
</dbReference>
<dbReference type="Proteomes" id="UP001165678">
    <property type="component" value="Unassembled WGS sequence"/>
</dbReference>
<evidence type="ECO:0000313" key="2">
    <source>
        <dbReference type="EMBL" id="MCX2524140.1"/>
    </source>
</evidence>
<accession>A0AA41ZGK1</accession>
<dbReference type="GO" id="GO:0003700">
    <property type="term" value="F:DNA-binding transcription factor activity"/>
    <property type="evidence" value="ECO:0007669"/>
    <property type="project" value="InterPro"/>
</dbReference>